<keyword evidence="1" id="KW-0472">Membrane</keyword>
<accession>I4A324</accession>
<evidence type="ECO:0000313" key="4">
    <source>
        <dbReference type="Proteomes" id="UP000006051"/>
    </source>
</evidence>
<dbReference type="GeneID" id="97258808"/>
<dbReference type="STRING" id="867902.Ornrh_1176"/>
<dbReference type="GeneID" id="71570300"/>
<feature type="transmembrane region" description="Helical" evidence="1">
    <location>
        <begin position="31"/>
        <end position="48"/>
    </location>
</feature>
<dbReference type="KEGG" id="orh:Ornrh_2227"/>
<keyword evidence="1" id="KW-0812">Transmembrane</keyword>
<dbReference type="HOGENOM" id="CLU_2539309_0_0_10"/>
<dbReference type="EMBL" id="CP003283">
    <property type="protein sequence ID" value="AFL98358.1"/>
    <property type="molecule type" value="Genomic_DNA"/>
</dbReference>
<dbReference type="KEGG" id="orh:Ornrh_1176"/>
<feature type="transmembrane region" description="Helical" evidence="1">
    <location>
        <begin position="7"/>
        <end position="25"/>
    </location>
</feature>
<organism evidence="3 4">
    <name type="scientific">Ornithobacterium rhinotracheale (strain ATCC 51463 / DSM 15997 / CCUG 23171 / CIP 104009 / LMG 9086)</name>
    <dbReference type="NCBI Taxonomy" id="867902"/>
    <lineage>
        <taxon>Bacteria</taxon>
        <taxon>Pseudomonadati</taxon>
        <taxon>Bacteroidota</taxon>
        <taxon>Flavobacteriia</taxon>
        <taxon>Flavobacteriales</taxon>
        <taxon>Weeksellaceae</taxon>
        <taxon>Ornithobacterium</taxon>
    </lineage>
</organism>
<reference evidence="3 4" key="1">
    <citation type="submission" date="2012-06" db="EMBL/GenBank/DDBJ databases">
        <title>The complete genome of Ornithobacterium rhinotracheale DSM 15997.</title>
        <authorList>
            <consortium name="US DOE Joint Genome Institute (JGI-PGF)"/>
            <person name="Lucas S."/>
            <person name="Copeland A."/>
            <person name="Lapidus A."/>
            <person name="Goodwin L."/>
            <person name="Pitluck S."/>
            <person name="Peters L."/>
            <person name="Mikhailova N."/>
            <person name="Teshima H."/>
            <person name="Kyrpides N."/>
            <person name="Mavromatis K."/>
            <person name="Pagani I."/>
            <person name="Ivanova N."/>
            <person name="Ovchinnikova G."/>
            <person name="Zeytun A."/>
            <person name="Detter J.C."/>
            <person name="Han C."/>
            <person name="Land M."/>
            <person name="Hauser L."/>
            <person name="Markowitz V."/>
            <person name="Cheng J.-F."/>
            <person name="Hugenholtz P."/>
            <person name="Woyke T."/>
            <person name="Wu D."/>
            <person name="Lang E."/>
            <person name="Kopitz M."/>
            <person name="Brambilla E."/>
            <person name="Klenk H.-P."/>
            <person name="Eisen J.A."/>
        </authorList>
    </citation>
    <scope>NUCLEOTIDE SEQUENCE [LARGE SCALE GENOMIC DNA]</scope>
    <source>
        <strain evidence="4">ATCC 51463 / DSM 15997 / CCUG 23171 / LMG 9086</strain>
        <strain evidence="3">DSM 15997</strain>
    </source>
</reference>
<evidence type="ECO:0000313" key="3">
    <source>
        <dbReference type="EMBL" id="AFL98358.1"/>
    </source>
</evidence>
<dbReference type="AlphaFoldDB" id="I4A324"/>
<keyword evidence="1" id="KW-1133">Transmembrane helix</keyword>
<name>I4A324_ORNRL</name>
<keyword evidence="4" id="KW-1185">Reference proteome</keyword>
<gene>
    <name evidence="2" type="ordered locus">Ornrh_1176</name>
    <name evidence="3" type="ordered locus">Ornrh_2227</name>
</gene>
<proteinExistence type="predicted"/>
<evidence type="ECO:0008006" key="5">
    <source>
        <dbReference type="Google" id="ProtNLM"/>
    </source>
</evidence>
<sequence>MIPVDKALHSAVGLAITFVVAYALLAFDFNWWKALLIGYFVTVAFAFLNELRDYLAYGLFDWRDITATLNPIVFVKYLIQLKL</sequence>
<dbReference type="EMBL" id="CP003283">
    <property type="protein sequence ID" value="AFL97361.1"/>
    <property type="molecule type" value="Genomic_DNA"/>
</dbReference>
<dbReference type="RefSeq" id="WP_014790926.1">
    <property type="nucleotide sequence ID" value="NC_018016.1"/>
</dbReference>
<protein>
    <recommendedName>
        <fullName evidence="5">Prenyltransferase</fullName>
    </recommendedName>
</protein>
<evidence type="ECO:0000313" key="2">
    <source>
        <dbReference type="EMBL" id="AFL97361.1"/>
    </source>
</evidence>
<evidence type="ECO:0000256" key="1">
    <source>
        <dbReference type="SAM" id="Phobius"/>
    </source>
</evidence>
<dbReference type="Proteomes" id="UP000006051">
    <property type="component" value="Chromosome"/>
</dbReference>